<feature type="transmembrane region" description="Helical" evidence="9">
    <location>
        <begin position="214"/>
        <end position="231"/>
    </location>
</feature>
<dbReference type="NCBIfam" id="TIGR00727">
    <property type="entry name" value="ISP4_OPT"/>
    <property type="match status" value="1"/>
</dbReference>
<comment type="similarity">
    <text evidence="2">Belongs to the oligopeptide OPT transporter (TC 2.A.67.1) family.</text>
</comment>
<dbReference type="Proteomes" id="UP000515123">
    <property type="component" value="Linkage group 14"/>
</dbReference>
<keyword evidence="4 9" id="KW-0812">Transmembrane</keyword>
<dbReference type="RefSeq" id="XP_020103785.1">
    <property type="nucleotide sequence ID" value="XM_020248196.1"/>
</dbReference>
<dbReference type="NCBIfam" id="TIGR00728">
    <property type="entry name" value="OPT_sfam"/>
    <property type="match status" value="1"/>
</dbReference>
<name>A0A6P5GEH4_ANACO</name>
<evidence type="ECO:0000256" key="6">
    <source>
        <dbReference type="ARBA" id="ARBA00022927"/>
    </source>
</evidence>
<dbReference type="GeneID" id="109720846"/>
<keyword evidence="5" id="KW-0571">Peptide transport</keyword>
<proteinExistence type="inferred from homology"/>
<evidence type="ECO:0000256" key="1">
    <source>
        <dbReference type="ARBA" id="ARBA00004141"/>
    </source>
</evidence>
<keyword evidence="3" id="KW-0813">Transport</keyword>
<feature type="transmembrane region" description="Helical" evidence="9">
    <location>
        <begin position="289"/>
        <end position="312"/>
    </location>
</feature>
<evidence type="ECO:0000256" key="5">
    <source>
        <dbReference type="ARBA" id="ARBA00022856"/>
    </source>
</evidence>
<feature type="transmembrane region" description="Helical" evidence="9">
    <location>
        <begin position="454"/>
        <end position="475"/>
    </location>
</feature>
<dbReference type="InterPro" id="IPR004648">
    <property type="entry name" value="Oligpept_transpt"/>
</dbReference>
<feature type="transmembrane region" description="Helical" evidence="9">
    <location>
        <begin position="123"/>
        <end position="149"/>
    </location>
</feature>
<evidence type="ECO:0000256" key="3">
    <source>
        <dbReference type="ARBA" id="ARBA00022448"/>
    </source>
</evidence>
<reference evidence="10" key="1">
    <citation type="journal article" date="2015" name="Nat. Genet.">
        <title>The pineapple genome and the evolution of CAM photosynthesis.</title>
        <authorList>
            <person name="Ming R."/>
            <person name="VanBuren R."/>
            <person name="Wai C.M."/>
            <person name="Tang H."/>
            <person name="Schatz M.C."/>
            <person name="Bowers J.E."/>
            <person name="Lyons E."/>
            <person name="Wang M.L."/>
            <person name="Chen J."/>
            <person name="Biggers E."/>
            <person name="Zhang J."/>
            <person name="Huang L."/>
            <person name="Zhang L."/>
            <person name="Miao W."/>
            <person name="Zhang J."/>
            <person name="Ye Z."/>
            <person name="Miao C."/>
            <person name="Lin Z."/>
            <person name="Wang H."/>
            <person name="Zhou H."/>
            <person name="Yim W.C."/>
            <person name="Priest H.D."/>
            <person name="Zheng C."/>
            <person name="Woodhouse M."/>
            <person name="Edger P.P."/>
            <person name="Guyot R."/>
            <person name="Guo H.B."/>
            <person name="Guo H."/>
            <person name="Zheng G."/>
            <person name="Singh R."/>
            <person name="Sharma A."/>
            <person name="Min X."/>
            <person name="Zheng Y."/>
            <person name="Lee H."/>
            <person name="Gurtowski J."/>
            <person name="Sedlazeck F.J."/>
            <person name="Harkess A."/>
            <person name="McKain M.R."/>
            <person name="Liao Z."/>
            <person name="Fang J."/>
            <person name="Liu J."/>
            <person name="Zhang X."/>
            <person name="Zhang Q."/>
            <person name="Hu W."/>
            <person name="Qin Y."/>
            <person name="Wang K."/>
            <person name="Chen L.Y."/>
            <person name="Shirley N."/>
            <person name="Lin Y.R."/>
            <person name="Liu L.Y."/>
            <person name="Hernandez A.G."/>
            <person name="Wright C.L."/>
            <person name="Bulone V."/>
            <person name="Tuskan G.A."/>
            <person name="Heath K."/>
            <person name="Zee F."/>
            <person name="Moore P.H."/>
            <person name="Sunkar R."/>
            <person name="Leebens-Mack J.H."/>
            <person name="Mockler T."/>
            <person name="Bennetzen J.L."/>
            <person name="Freeling M."/>
            <person name="Sankoff D."/>
            <person name="Paterson A.H."/>
            <person name="Zhu X."/>
            <person name="Yang X."/>
            <person name="Smith J.A."/>
            <person name="Cushman J.C."/>
            <person name="Paull R.E."/>
            <person name="Yu Q."/>
        </authorList>
    </citation>
    <scope>NUCLEOTIDE SEQUENCE [LARGE SCALE GENOMIC DNA]</scope>
    <source>
        <strain evidence="10">cv. F153</strain>
    </source>
</reference>
<evidence type="ECO:0000313" key="10">
    <source>
        <dbReference type="Proteomes" id="UP000515123"/>
    </source>
</evidence>
<keyword evidence="7 9" id="KW-1133">Transmembrane helix</keyword>
<feature type="transmembrane region" description="Helical" evidence="9">
    <location>
        <begin position="425"/>
        <end position="442"/>
    </location>
</feature>
<sequence length="747" mass="84165">MAQLQEQNDLPLSNRPAIEEEINDSPIEEVRHIVSIADDPSQPVLTFRVWAVGILSCVMLAFINEFFSYRQNQLGIGTICVQIVSLPIGRFMAATLPTKPVKVPLTNWSFSFNPGPFNLKEHVLITIFAGAGASSVYALNIVAIVKAFYHRGLHPMAAMLLTQTTQLLGYGWAGLFRKYLVDSPYMWWPINLVQVSLFRALNEEEKRPKGRLSRLQFFLIVLTSSFAYYIVPSYFFPALSCLSVACWIWKDSVTAHQIGSGLRGLGIGSFALDWNTVAGFMGNPLATPAFAIINTLAGFFLMMYVITPIAYWQNAFNARHFPFFSNRVFDHFGKQYNTTRILDESTFSLDLAEYDSYSRINLSITFAYTYGFGFAGLMATLSHVALFHGRSIWEMWRRTTEKVSENFGDVHTRLMKKNYKAVPQWWFHLLLLVVLGLSLFACEGFNRQLQLPYWGLFLAMALALIFTLPVGVITATTNQQPGLNIITELIIGYLYPGKPLANVVFKTYGYISMAQALTFLADFKLGHYMKIPPRSMFFAQLVGTVVGSTVHFSTAWWLLTTVKGICDVDNLPKGSPWTCPGDDVFYNASIIWGVVGPLRMFGRLGNYWKMNYFFLIGTLAPVPVWFLARCFPDKKWIRLINMPIILGGASIMFPTRAVNVIMWGFTGLIFNYTIYRRYKGWWMRHTYVLAAGLDAGIAFMGVLTFIALGSFNIYGLDWWGGVQDDYCPLATCPTAPGFTAPGCPLVQ</sequence>
<evidence type="ECO:0000313" key="11">
    <source>
        <dbReference type="RefSeq" id="XP_020103785.1"/>
    </source>
</evidence>
<feature type="transmembrane region" description="Helical" evidence="9">
    <location>
        <begin position="74"/>
        <end position="93"/>
    </location>
</feature>
<evidence type="ECO:0000256" key="4">
    <source>
        <dbReference type="ARBA" id="ARBA00022692"/>
    </source>
</evidence>
<evidence type="ECO:0000256" key="9">
    <source>
        <dbReference type="SAM" id="Phobius"/>
    </source>
</evidence>
<keyword evidence="6" id="KW-0653">Protein transport</keyword>
<accession>A0A6P5GEH4</accession>
<dbReference type="PANTHER" id="PTHR22601">
    <property type="entry name" value="ISP4 LIKE PROTEIN"/>
    <property type="match status" value="1"/>
</dbReference>
<evidence type="ECO:0000256" key="8">
    <source>
        <dbReference type="ARBA" id="ARBA00023136"/>
    </source>
</evidence>
<organism evidence="10 11">
    <name type="scientific">Ananas comosus</name>
    <name type="common">Pineapple</name>
    <name type="synonym">Ananas ananas</name>
    <dbReference type="NCBI Taxonomy" id="4615"/>
    <lineage>
        <taxon>Eukaryota</taxon>
        <taxon>Viridiplantae</taxon>
        <taxon>Streptophyta</taxon>
        <taxon>Embryophyta</taxon>
        <taxon>Tracheophyta</taxon>
        <taxon>Spermatophyta</taxon>
        <taxon>Magnoliopsida</taxon>
        <taxon>Liliopsida</taxon>
        <taxon>Poales</taxon>
        <taxon>Bromeliaceae</taxon>
        <taxon>Bromelioideae</taxon>
        <taxon>Ananas</taxon>
    </lineage>
</organism>
<dbReference type="Gramene" id="Aco021190.1.mrna1">
    <property type="protein sequence ID" value="Aco021190.1.mrna1"/>
    <property type="gene ID" value="Aco021190.1.path1"/>
</dbReference>
<dbReference type="AlphaFoldDB" id="A0A6P5GEH4"/>
<dbReference type="GO" id="GO:0016020">
    <property type="term" value="C:membrane"/>
    <property type="evidence" value="ECO:0007669"/>
    <property type="project" value="UniProtKB-SubCell"/>
</dbReference>
<dbReference type="GO" id="GO:0015031">
    <property type="term" value="P:protein transport"/>
    <property type="evidence" value="ECO:0007669"/>
    <property type="project" value="UniProtKB-KW"/>
</dbReference>
<keyword evidence="8 9" id="KW-0472">Membrane</keyword>
<gene>
    <name evidence="11" type="primary">LOC109720846</name>
</gene>
<comment type="subcellular location">
    <subcellularLocation>
        <location evidence="1">Membrane</location>
        <topology evidence="1">Multi-pass membrane protein</topology>
    </subcellularLocation>
</comment>
<dbReference type="OrthoDB" id="9986677at2759"/>
<feature type="transmembrane region" description="Helical" evidence="9">
    <location>
        <begin position="366"/>
        <end position="387"/>
    </location>
</feature>
<feature type="transmembrane region" description="Helical" evidence="9">
    <location>
        <begin position="659"/>
        <end position="675"/>
    </location>
</feature>
<evidence type="ECO:0000256" key="2">
    <source>
        <dbReference type="ARBA" id="ARBA00005484"/>
    </source>
</evidence>
<keyword evidence="10" id="KW-1185">Reference proteome</keyword>
<evidence type="ECO:0000256" key="7">
    <source>
        <dbReference type="ARBA" id="ARBA00022989"/>
    </source>
</evidence>
<reference evidence="11" key="2">
    <citation type="submission" date="2025-08" db="UniProtKB">
        <authorList>
            <consortium name="RefSeq"/>
        </authorList>
    </citation>
    <scope>IDENTIFICATION</scope>
    <source>
        <tissue evidence="11">Leaf</tissue>
    </source>
</reference>
<dbReference type="Pfam" id="PF03169">
    <property type="entry name" value="OPT"/>
    <property type="match status" value="1"/>
</dbReference>
<feature type="transmembrane region" description="Helical" evidence="9">
    <location>
        <begin position="537"/>
        <end position="559"/>
    </location>
</feature>
<protein>
    <submittedName>
        <fullName evidence="11">Oligopeptide transporter 5-like</fullName>
    </submittedName>
</protein>
<dbReference type="InterPro" id="IPR004813">
    <property type="entry name" value="OPT"/>
</dbReference>
<feature type="transmembrane region" description="Helical" evidence="9">
    <location>
        <begin position="47"/>
        <end position="67"/>
    </location>
</feature>
<feature type="transmembrane region" description="Helical" evidence="9">
    <location>
        <begin position="610"/>
        <end position="628"/>
    </location>
</feature>
<feature type="transmembrane region" description="Helical" evidence="9">
    <location>
        <begin position="687"/>
        <end position="711"/>
    </location>
</feature>
<dbReference type="GO" id="GO:0035673">
    <property type="term" value="F:oligopeptide transmembrane transporter activity"/>
    <property type="evidence" value="ECO:0007669"/>
    <property type="project" value="InterPro"/>
</dbReference>